<gene>
    <name evidence="2" type="ORF">Pan241w_28430</name>
</gene>
<dbReference type="RefSeq" id="WP_145216511.1">
    <property type="nucleotide sequence ID" value="NZ_CP036269.1"/>
</dbReference>
<protein>
    <recommendedName>
        <fullName evidence="4">Transmembrane protein</fullName>
    </recommendedName>
</protein>
<dbReference type="Proteomes" id="UP000317171">
    <property type="component" value="Chromosome"/>
</dbReference>
<evidence type="ECO:0000313" key="3">
    <source>
        <dbReference type="Proteomes" id="UP000317171"/>
    </source>
</evidence>
<keyword evidence="1" id="KW-0472">Membrane</keyword>
<dbReference type="EMBL" id="CP036269">
    <property type="protein sequence ID" value="QDT42754.1"/>
    <property type="molecule type" value="Genomic_DNA"/>
</dbReference>
<dbReference type="AlphaFoldDB" id="A0A517RFV4"/>
<organism evidence="2 3">
    <name type="scientific">Gimesia alba</name>
    <dbReference type="NCBI Taxonomy" id="2527973"/>
    <lineage>
        <taxon>Bacteria</taxon>
        <taxon>Pseudomonadati</taxon>
        <taxon>Planctomycetota</taxon>
        <taxon>Planctomycetia</taxon>
        <taxon>Planctomycetales</taxon>
        <taxon>Planctomycetaceae</taxon>
        <taxon>Gimesia</taxon>
    </lineage>
</organism>
<feature type="transmembrane region" description="Helical" evidence="1">
    <location>
        <begin position="15"/>
        <end position="38"/>
    </location>
</feature>
<evidence type="ECO:0000256" key="1">
    <source>
        <dbReference type="SAM" id="Phobius"/>
    </source>
</evidence>
<keyword evidence="1" id="KW-1133">Transmembrane helix</keyword>
<name>A0A517RFV4_9PLAN</name>
<sequence length="114" mass="12452">MQYTLIAAAGLAEAAWMMAMMLMGSGMLVICFVAFLSLKNASRKLAVTSVVLLIVFTLFFQPWSCFVPFESDAYDDPDVVSAADDFRIVGVAWVLTSLFVLVSLTIAWLKKVSG</sequence>
<accession>A0A517RFV4</accession>
<dbReference type="OrthoDB" id="10016263at2"/>
<evidence type="ECO:0008006" key="4">
    <source>
        <dbReference type="Google" id="ProtNLM"/>
    </source>
</evidence>
<keyword evidence="3" id="KW-1185">Reference proteome</keyword>
<reference evidence="2 3" key="1">
    <citation type="submission" date="2019-02" db="EMBL/GenBank/DDBJ databases">
        <title>Deep-cultivation of Planctomycetes and their phenomic and genomic characterization uncovers novel biology.</title>
        <authorList>
            <person name="Wiegand S."/>
            <person name="Jogler M."/>
            <person name="Boedeker C."/>
            <person name="Pinto D."/>
            <person name="Vollmers J."/>
            <person name="Rivas-Marin E."/>
            <person name="Kohn T."/>
            <person name="Peeters S.H."/>
            <person name="Heuer A."/>
            <person name="Rast P."/>
            <person name="Oberbeckmann S."/>
            <person name="Bunk B."/>
            <person name="Jeske O."/>
            <person name="Meyerdierks A."/>
            <person name="Storesund J.E."/>
            <person name="Kallscheuer N."/>
            <person name="Luecker S."/>
            <person name="Lage O.M."/>
            <person name="Pohl T."/>
            <person name="Merkel B.J."/>
            <person name="Hornburger P."/>
            <person name="Mueller R.-W."/>
            <person name="Bruemmer F."/>
            <person name="Labrenz M."/>
            <person name="Spormann A.M."/>
            <person name="Op den Camp H."/>
            <person name="Overmann J."/>
            <person name="Amann R."/>
            <person name="Jetten M.S.M."/>
            <person name="Mascher T."/>
            <person name="Medema M.H."/>
            <person name="Devos D.P."/>
            <person name="Kaster A.-K."/>
            <person name="Ovreas L."/>
            <person name="Rohde M."/>
            <person name="Galperin M.Y."/>
            <person name="Jogler C."/>
        </authorList>
    </citation>
    <scope>NUCLEOTIDE SEQUENCE [LARGE SCALE GENOMIC DNA]</scope>
    <source>
        <strain evidence="2 3">Pan241w</strain>
    </source>
</reference>
<proteinExistence type="predicted"/>
<feature type="transmembrane region" description="Helical" evidence="1">
    <location>
        <begin position="89"/>
        <end position="109"/>
    </location>
</feature>
<evidence type="ECO:0000313" key="2">
    <source>
        <dbReference type="EMBL" id="QDT42754.1"/>
    </source>
</evidence>
<keyword evidence="1" id="KW-0812">Transmembrane</keyword>
<feature type="transmembrane region" description="Helical" evidence="1">
    <location>
        <begin position="45"/>
        <end position="69"/>
    </location>
</feature>
<dbReference type="KEGG" id="gaz:Pan241w_28430"/>